<evidence type="ECO:0000256" key="6">
    <source>
        <dbReference type="SAM" id="Phobius"/>
    </source>
</evidence>
<evidence type="ECO:0000256" key="3">
    <source>
        <dbReference type="ARBA" id="ARBA00022692"/>
    </source>
</evidence>
<feature type="transmembrane region" description="Helical" evidence="6">
    <location>
        <begin position="176"/>
        <end position="197"/>
    </location>
</feature>
<comment type="caution">
    <text evidence="7">The sequence shown here is derived from an EMBL/GenBank/DDBJ whole genome shotgun (WGS) entry which is preliminary data.</text>
</comment>
<dbReference type="InterPro" id="IPR050833">
    <property type="entry name" value="Poly_Biosynth_Transport"/>
</dbReference>
<feature type="transmembrane region" description="Helical" evidence="6">
    <location>
        <begin position="222"/>
        <end position="244"/>
    </location>
</feature>
<keyword evidence="5 6" id="KW-0472">Membrane</keyword>
<organism evidence="7 8">
    <name type="scientific">Flavobacterium taihuense</name>
    <dbReference type="NCBI Taxonomy" id="2857508"/>
    <lineage>
        <taxon>Bacteria</taxon>
        <taxon>Pseudomonadati</taxon>
        <taxon>Bacteroidota</taxon>
        <taxon>Flavobacteriia</taxon>
        <taxon>Flavobacteriales</taxon>
        <taxon>Flavobacteriaceae</taxon>
        <taxon>Flavobacterium</taxon>
    </lineage>
</organism>
<gene>
    <name evidence="7" type="ORF">KZH69_00345</name>
</gene>
<evidence type="ECO:0000256" key="2">
    <source>
        <dbReference type="ARBA" id="ARBA00022475"/>
    </source>
</evidence>
<evidence type="ECO:0000256" key="5">
    <source>
        <dbReference type="ARBA" id="ARBA00023136"/>
    </source>
</evidence>
<feature type="transmembrane region" description="Helical" evidence="6">
    <location>
        <begin position="385"/>
        <end position="408"/>
    </location>
</feature>
<accession>A0ABS6XSQ1</accession>
<keyword evidence="2" id="KW-1003">Cell membrane</keyword>
<keyword evidence="3 6" id="KW-0812">Transmembrane</keyword>
<protein>
    <submittedName>
        <fullName evidence="7">Oligosaccharide flippase family protein</fullName>
    </submittedName>
</protein>
<comment type="subcellular location">
    <subcellularLocation>
        <location evidence="1">Cell membrane</location>
        <topology evidence="1">Multi-pass membrane protein</topology>
    </subcellularLocation>
</comment>
<evidence type="ECO:0000313" key="8">
    <source>
        <dbReference type="Proteomes" id="UP000812031"/>
    </source>
</evidence>
<evidence type="ECO:0000313" key="7">
    <source>
        <dbReference type="EMBL" id="MBW4358924.1"/>
    </source>
</evidence>
<keyword evidence="4 6" id="KW-1133">Transmembrane helix</keyword>
<feature type="transmembrane region" description="Helical" evidence="6">
    <location>
        <begin position="329"/>
        <end position="353"/>
    </location>
</feature>
<reference evidence="7 8" key="1">
    <citation type="submission" date="2021-07" db="EMBL/GenBank/DDBJ databases">
        <title>Flavobacterium sp. nov. isolated from sediment on the Taihu Lake.</title>
        <authorList>
            <person name="Qu J.-H."/>
        </authorList>
    </citation>
    <scope>NUCLEOTIDE SEQUENCE [LARGE SCALE GENOMIC DNA]</scope>
    <source>
        <strain evidence="7 8">NAS39</strain>
    </source>
</reference>
<dbReference type="PANTHER" id="PTHR30250">
    <property type="entry name" value="PST FAMILY PREDICTED COLANIC ACID TRANSPORTER"/>
    <property type="match status" value="1"/>
</dbReference>
<evidence type="ECO:0000256" key="4">
    <source>
        <dbReference type="ARBA" id="ARBA00022989"/>
    </source>
</evidence>
<feature type="transmembrane region" description="Helical" evidence="6">
    <location>
        <begin position="151"/>
        <end position="170"/>
    </location>
</feature>
<feature type="transmembrane region" description="Helical" evidence="6">
    <location>
        <begin position="123"/>
        <end position="142"/>
    </location>
</feature>
<feature type="transmembrane region" description="Helical" evidence="6">
    <location>
        <begin position="47"/>
        <end position="68"/>
    </location>
</feature>
<feature type="transmembrane region" description="Helical" evidence="6">
    <location>
        <begin position="256"/>
        <end position="279"/>
    </location>
</feature>
<feature type="transmembrane region" description="Helical" evidence="6">
    <location>
        <begin position="89"/>
        <end position="111"/>
    </location>
</feature>
<dbReference type="RefSeq" id="WP_219315470.1">
    <property type="nucleotide sequence ID" value="NZ_JAHWYN010000001.1"/>
</dbReference>
<feature type="transmembrane region" description="Helical" evidence="6">
    <location>
        <begin position="360"/>
        <end position="379"/>
    </location>
</feature>
<keyword evidence="8" id="KW-1185">Reference proteome</keyword>
<name>A0ABS6XSQ1_9FLAO</name>
<dbReference type="PANTHER" id="PTHR30250:SF11">
    <property type="entry name" value="O-ANTIGEN TRANSPORTER-RELATED"/>
    <property type="match status" value="1"/>
</dbReference>
<dbReference type="EMBL" id="JAHWYN010000001">
    <property type="protein sequence ID" value="MBW4358924.1"/>
    <property type="molecule type" value="Genomic_DNA"/>
</dbReference>
<dbReference type="Pfam" id="PF01943">
    <property type="entry name" value="Polysacc_synt"/>
    <property type="match status" value="1"/>
</dbReference>
<feature type="transmembrane region" description="Helical" evidence="6">
    <location>
        <begin position="291"/>
        <end position="309"/>
    </location>
</feature>
<proteinExistence type="predicted"/>
<sequence length="414" mass="47975">MFQKIDSLLKNKITFNLFYIGIIKFINIFSKYILLSYLVRTFGEENYGIITWVDSFIQYFLILINFGFDMYAAKYIVENKQDKSKLDKIISTIITIKASLFFLSFLILSLFSFVDGISNYIDFMYFMLLMGIGEVLFPFWYFQGIEKMKPIAIVTLVSKGLLVVLTILFIKRPEQILLYISLLVLTNIVWGVLGFFFMKKESDFKFIAVSYKTIIQYLKEGYLFFLGRFSTLFLNFGTIFLIGYFCSKNLVAGFDIASKIIFAFVFPFEVIQQAVFPVVVRSKNKLFVQRLVLFTVCCGLLFSSFIYFFSEQFMVFFGGIQMSKYAFLLEFLVILIPVISCSIIIGCCSLVAFGAIKQYNYALVISCLCYVFGVLVLYISNEIKFMNLLILRICVDVIMVLLILYFSLKKKTLL</sequence>
<evidence type="ECO:0000256" key="1">
    <source>
        <dbReference type="ARBA" id="ARBA00004651"/>
    </source>
</evidence>
<dbReference type="Proteomes" id="UP000812031">
    <property type="component" value="Unassembled WGS sequence"/>
</dbReference>
<feature type="transmembrane region" description="Helical" evidence="6">
    <location>
        <begin position="12"/>
        <end position="35"/>
    </location>
</feature>
<dbReference type="InterPro" id="IPR002797">
    <property type="entry name" value="Polysacc_synth"/>
</dbReference>